<dbReference type="AlphaFoldDB" id="A0A7S2WAZ1"/>
<evidence type="ECO:0000256" key="1">
    <source>
        <dbReference type="SAM" id="MobiDB-lite"/>
    </source>
</evidence>
<feature type="region of interest" description="Disordered" evidence="1">
    <location>
        <begin position="86"/>
        <end position="159"/>
    </location>
</feature>
<name>A0A7S2WAZ1_9STRA</name>
<proteinExistence type="predicted"/>
<feature type="region of interest" description="Disordered" evidence="1">
    <location>
        <begin position="177"/>
        <end position="233"/>
    </location>
</feature>
<evidence type="ECO:0000313" key="2">
    <source>
        <dbReference type="EMBL" id="CAD9677564.1"/>
    </source>
</evidence>
<gene>
    <name evidence="2" type="ORF">EANT1437_LOCUS8739</name>
</gene>
<organism evidence="2">
    <name type="scientific">Eucampia antarctica</name>
    <dbReference type="NCBI Taxonomy" id="49252"/>
    <lineage>
        <taxon>Eukaryota</taxon>
        <taxon>Sar</taxon>
        <taxon>Stramenopiles</taxon>
        <taxon>Ochrophyta</taxon>
        <taxon>Bacillariophyta</taxon>
        <taxon>Mediophyceae</taxon>
        <taxon>Biddulphiophycidae</taxon>
        <taxon>Hemiaulales</taxon>
        <taxon>Hemiaulaceae</taxon>
        <taxon>Eucampia</taxon>
    </lineage>
</organism>
<protein>
    <submittedName>
        <fullName evidence="2">Uncharacterized protein</fullName>
    </submittedName>
</protein>
<reference evidence="2" key="1">
    <citation type="submission" date="2021-01" db="EMBL/GenBank/DDBJ databases">
        <authorList>
            <person name="Corre E."/>
            <person name="Pelletier E."/>
            <person name="Niang G."/>
            <person name="Scheremetjew M."/>
            <person name="Finn R."/>
            <person name="Kale V."/>
            <person name="Holt S."/>
            <person name="Cochrane G."/>
            <person name="Meng A."/>
            <person name="Brown T."/>
            <person name="Cohen L."/>
        </authorList>
    </citation>
    <scope>NUCLEOTIDE SEQUENCE</scope>
    <source>
        <strain evidence="2">CCMP1452</strain>
    </source>
</reference>
<sequence>MSAPVKKAAETAFKQISKNAKTSIPKASRSVSAAEASSIAPADKSSTETSMPWEGWFSSFVKDKVGDKHFEKLRRLIVYQPDDIRSLSQMTPPDAEVPLTEDGKTKAMFRYPSPGSQPPVRVPSEDAGTMYEDPFVTSSFTRDTMRRHQDPANPNPSLEKLKISLLPEDDERVQEYKAQLEEGPKSSPGNKGMFATGKSDFDEKGLRASMSANHAALEESLDASEPDHLPKPDWWNKQDEVVSWYKERELPVPFGATGYGTIPREGRIARW</sequence>
<feature type="region of interest" description="Disordered" evidence="1">
    <location>
        <begin position="14"/>
        <end position="51"/>
    </location>
</feature>
<feature type="compositionally biased region" description="Low complexity" evidence="1">
    <location>
        <begin position="27"/>
        <end position="42"/>
    </location>
</feature>
<accession>A0A7S2WAZ1</accession>
<dbReference type="EMBL" id="HBHI01017012">
    <property type="protein sequence ID" value="CAD9677564.1"/>
    <property type="molecule type" value="Transcribed_RNA"/>
</dbReference>